<accession>A0ABS6E2H3</accession>
<keyword evidence="6" id="KW-1185">Reference proteome</keyword>
<evidence type="ECO:0000313" key="5">
    <source>
        <dbReference type="EMBL" id="MBU5436992.1"/>
    </source>
</evidence>
<keyword evidence="3" id="KW-0862">Zinc</keyword>
<keyword evidence="1 3" id="KW-0479">Metal-binding</keyword>
<dbReference type="EMBL" id="JAHLPM010000002">
    <property type="protein sequence ID" value="MBU5436992.1"/>
    <property type="molecule type" value="Genomic_DNA"/>
</dbReference>
<sequence>MKAIMIEGPHKLRIIDMEKPQIKNKDDVLLKIISGGICGSDIGIYNGTNSLATYPRIIGHEYAGIVEEIGSGVTNVKIGDVVAVDPVRSCGKCYACKNGRHNVCSTLEVTGVHRDGGFCEYVVTSEKYVYSTDLGKDNDYLVSLVEPYSIGMEVNNRANIKEEDTVLIMGSGPIGCCVMQVAKSRGAKVVMTDLVDNRLERAKDMGADVVLNVLKEDLSSKIEEITSNEGFPVIVDTVCSPRSFEQAVELASPAGRVIVLGTTNKVSEIPQVNITKKELDVKGSRLNNHCFPEVIKGFEMGSLTPKKLCTHVFDYKDAQHALELLQNSPDETCKVILKF</sequence>
<evidence type="ECO:0000256" key="3">
    <source>
        <dbReference type="RuleBase" id="RU361277"/>
    </source>
</evidence>
<dbReference type="PANTHER" id="PTHR43401">
    <property type="entry name" value="L-THREONINE 3-DEHYDROGENASE"/>
    <property type="match status" value="1"/>
</dbReference>
<keyword evidence="2" id="KW-0560">Oxidoreductase</keyword>
<dbReference type="InterPro" id="IPR002328">
    <property type="entry name" value="ADH_Zn_CS"/>
</dbReference>
<proteinExistence type="inferred from homology"/>
<dbReference type="PANTHER" id="PTHR43401:SF2">
    <property type="entry name" value="L-THREONINE 3-DEHYDROGENASE"/>
    <property type="match status" value="1"/>
</dbReference>
<comment type="similarity">
    <text evidence="3">Belongs to the zinc-containing alcohol dehydrogenase family.</text>
</comment>
<protein>
    <submittedName>
        <fullName evidence="5">Zinc-binding alcohol dehydrogenase family protein</fullName>
    </submittedName>
</protein>
<comment type="cofactor">
    <cofactor evidence="3">
        <name>Zn(2+)</name>
        <dbReference type="ChEBI" id="CHEBI:29105"/>
    </cofactor>
</comment>
<dbReference type="Pfam" id="PF08240">
    <property type="entry name" value="ADH_N"/>
    <property type="match status" value="1"/>
</dbReference>
<gene>
    <name evidence="5" type="ORF">KQI42_03160</name>
</gene>
<feature type="domain" description="Enoyl reductase (ER)" evidence="4">
    <location>
        <begin position="8"/>
        <end position="337"/>
    </location>
</feature>
<dbReference type="PROSITE" id="PS00059">
    <property type="entry name" value="ADH_ZINC"/>
    <property type="match status" value="1"/>
</dbReference>
<evidence type="ECO:0000256" key="1">
    <source>
        <dbReference type="ARBA" id="ARBA00022723"/>
    </source>
</evidence>
<dbReference type="InterPro" id="IPR013149">
    <property type="entry name" value="ADH-like_C"/>
</dbReference>
<dbReference type="Pfam" id="PF00107">
    <property type="entry name" value="ADH_zinc_N"/>
    <property type="match status" value="1"/>
</dbReference>
<organism evidence="5 6">
    <name type="scientific">Tissierella simiarum</name>
    <dbReference type="NCBI Taxonomy" id="2841534"/>
    <lineage>
        <taxon>Bacteria</taxon>
        <taxon>Bacillati</taxon>
        <taxon>Bacillota</taxon>
        <taxon>Tissierellia</taxon>
        <taxon>Tissierellales</taxon>
        <taxon>Tissierellaceae</taxon>
        <taxon>Tissierella</taxon>
    </lineage>
</organism>
<dbReference type="RefSeq" id="WP_216516663.1">
    <property type="nucleotide sequence ID" value="NZ_JAHLPM010000002.1"/>
</dbReference>
<reference evidence="5 6" key="1">
    <citation type="submission" date="2021-06" db="EMBL/GenBank/DDBJ databases">
        <authorList>
            <person name="Sun Q."/>
            <person name="Li D."/>
        </authorList>
    </citation>
    <scope>NUCLEOTIDE SEQUENCE [LARGE SCALE GENOMIC DNA]</scope>
    <source>
        <strain evidence="5 6">MSJ-40</strain>
    </source>
</reference>
<dbReference type="InterPro" id="IPR050129">
    <property type="entry name" value="Zn_alcohol_dh"/>
</dbReference>
<comment type="caution">
    <text evidence="5">The sequence shown here is derived from an EMBL/GenBank/DDBJ whole genome shotgun (WGS) entry which is preliminary data.</text>
</comment>
<dbReference type="Proteomes" id="UP000749471">
    <property type="component" value="Unassembled WGS sequence"/>
</dbReference>
<dbReference type="InterPro" id="IPR013154">
    <property type="entry name" value="ADH-like_N"/>
</dbReference>
<evidence type="ECO:0000313" key="6">
    <source>
        <dbReference type="Proteomes" id="UP000749471"/>
    </source>
</evidence>
<dbReference type="InterPro" id="IPR020843">
    <property type="entry name" value="ER"/>
</dbReference>
<evidence type="ECO:0000256" key="2">
    <source>
        <dbReference type="ARBA" id="ARBA00023002"/>
    </source>
</evidence>
<dbReference type="CDD" id="cd08261">
    <property type="entry name" value="Zn_ADH7"/>
    <property type="match status" value="1"/>
</dbReference>
<evidence type="ECO:0000259" key="4">
    <source>
        <dbReference type="SMART" id="SM00829"/>
    </source>
</evidence>
<name>A0ABS6E2H3_9FIRM</name>
<dbReference type="SMART" id="SM00829">
    <property type="entry name" value="PKS_ER"/>
    <property type="match status" value="1"/>
</dbReference>